<gene>
    <name evidence="1" type="ORF">S01H1_47336</name>
</gene>
<organism evidence="1">
    <name type="scientific">marine sediment metagenome</name>
    <dbReference type="NCBI Taxonomy" id="412755"/>
    <lineage>
        <taxon>unclassified sequences</taxon>
        <taxon>metagenomes</taxon>
        <taxon>ecological metagenomes</taxon>
    </lineage>
</organism>
<evidence type="ECO:0000313" key="1">
    <source>
        <dbReference type="EMBL" id="GAG20767.1"/>
    </source>
</evidence>
<reference evidence="1" key="1">
    <citation type="journal article" date="2014" name="Front. Microbiol.">
        <title>High frequency of phylogenetically diverse reductive dehalogenase-homologous genes in deep subseafloor sedimentary metagenomes.</title>
        <authorList>
            <person name="Kawai M."/>
            <person name="Futagami T."/>
            <person name="Toyoda A."/>
            <person name="Takaki Y."/>
            <person name="Nishi S."/>
            <person name="Hori S."/>
            <person name="Arai W."/>
            <person name="Tsubouchi T."/>
            <person name="Morono Y."/>
            <person name="Uchiyama I."/>
            <person name="Ito T."/>
            <person name="Fujiyama A."/>
            <person name="Inagaki F."/>
            <person name="Takami H."/>
        </authorList>
    </citation>
    <scope>NUCLEOTIDE SEQUENCE</scope>
    <source>
        <strain evidence="1">Expedition CK06-06</strain>
    </source>
</reference>
<accession>X0WC24</accession>
<dbReference type="AlphaFoldDB" id="X0WC24"/>
<evidence type="ECO:0008006" key="2">
    <source>
        <dbReference type="Google" id="ProtNLM"/>
    </source>
</evidence>
<proteinExistence type="predicted"/>
<name>X0WC24_9ZZZZ</name>
<comment type="caution">
    <text evidence="1">The sequence shown here is derived from an EMBL/GenBank/DDBJ whole genome shotgun (WGS) entry which is preliminary data.</text>
</comment>
<dbReference type="EMBL" id="BARS01030348">
    <property type="protein sequence ID" value="GAG20767.1"/>
    <property type="molecule type" value="Genomic_DNA"/>
</dbReference>
<dbReference type="InterPro" id="IPR013969">
    <property type="entry name" value="Oligosacch_biosynth_Alg14"/>
</dbReference>
<sequence>MRILVVLGGGGHSAELLRLVDLLGSDYDYSYMISAIDTTSEGKIRWQGPVYRVP</sequence>
<dbReference type="GO" id="GO:0006488">
    <property type="term" value="P:dolichol-linked oligosaccharide biosynthetic process"/>
    <property type="evidence" value="ECO:0007669"/>
    <property type="project" value="InterPro"/>
</dbReference>
<protein>
    <recommendedName>
        <fullName evidence="2">PglD N-terminal domain-containing protein</fullName>
    </recommendedName>
</protein>
<feature type="non-terminal residue" evidence="1">
    <location>
        <position position="54"/>
    </location>
</feature>
<dbReference type="Pfam" id="PF08660">
    <property type="entry name" value="Alg14"/>
    <property type="match status" value="1"/>
</dbReference>